<feature type="compositionally biased region" description="Polar residues" evidence="1">
    <location>
        <begin position="450"/>
        <end position="461"/>
    </location>
</feature>
<feature type="region of interest" description="Disordered" evidence="1">
    <location>
        <begin position="373"/>
        <end position="463"/>
    </location>
</feature>
<feature type="compositionally biased region" description="Acidic residues" evidence="1">
    <location>
        <begin position="383"/>
        <end position="402"/>
    </location>
</feature>
<dbReference type="EMBL" id="JAKUCV010006321">
    <property type="protein sequence ID" value="KAJ4827832.1"/>
    <property type="molecule type" value="Genomic_DNA"/>
</dbReference>
<dbReference type="Proteomes" id="UP001141552">
    <property type="component" value="Unassembled WGS sequence"/>
</dbReference>
<dbReference type="PANTHER" id="PTHR48258:SF3">
    <property type="entry name" value="FK506-BINDING PROTEIN 4-LIKE ISOFORM X1"/>
    <property type="match status" value="1"/>
</dbReference>
<evidence type="ECO:0000313" key="4">
    <source>
        <dbReference type="Proteomes" id="UP001141552"/>
    </source>
</evidence>
<dbReference type="OrthoDB" id="851278at2759"/>
<reference evidence="3" key="2">
    <citation type="journal article" date="2023" name="Plants (Basel)">
        <title>Annotation of the Turnera subulata (Passifloraceae) Draft Genome Reveals the S-Locus Evolved after the Divergence of Turneroideae from Passifloroideae in a Stepwise Manner.</title>
        <authorList>
            <person name="Henning P.M."/>
            <person name="Roalson E.H."/>
            <person name="Mir W."/>
            <person name="McCubbin A.G."/>
            <person name="Shore J.S."/>
        </authorList>
    </citation>
    <scope>NUCLEOTIDE SEQUENCE</scope>
    <source>
        <strain evidence="3">F60SS</strain>
    </source>
</reference>
<reference evidence="3" key="1">
    <citation type="submission" date="2022-02" db="EMBL/GenBank/DDBJ databases">
        <authorList>
            <person name="Henning P.M."/>
            <person name="McCubbin A.G."/>
            <person name="Shore J.S."/>
        </authorList>
    </citation>
    <scope>NUCLEOTIDE SEQUENCE</scope>
    <source>
        <strain evidence="3">F60SS</strain>
        <tissue evidence="3">Leaves</tissue>
    </source>
</reference>
<feature type="compositionally biased region" description="Acidic residues" evidence="1">
    <location>
        <begin position="409"/>
        <end position="428"/>
    </location>
</feature>
<accession>A0A9Q0FAK5</accession>
<dbReference type="AlphaFoldDB" id="A0A9Q0FAK5"/>
<dbReference type="InterPro" id="IPR025452">
    <property type="entry name" value="DUF4218"/>
</dbReference>
<feature type="compositionally biased region" description="Polar residues" evidence="1">
    <location>
        <begin position="610"/>
        <end position="624"/>
    </location>
</feature>
<feature type="domain" description="DUF4218" evidence="2">
    <location>
        <begin position="157"/>
        <end position="207"/>
    </location>
</feature>
<feature type="compositionally biased region" description="Low complexity" evidence="1">
    <location>
        <begin position="438"/>
        <end position="449"/>
    </location>
</feature>
<comment type="caution">
    <text evidence="3">The sequence shown here is derived from an EMBL/GenBank/DDBJ whole genome shotgun (WGS) entry which is preliminary data.</text>
</comment>
<sequence length="655" mass="73568">MGESSSSFRQLPNQFPNTTYDQMVCDALGHSGFGAEYTDNVDRVENVEPQDGESAQFFETLNAARRPLYPDCTTFSELSLSVWLMTLKSDYNLPQGCIDMMCDIIKRVTPEGDCVPDTFYKTKKLVRKLGQKSTTFDCCEDGCMLFYKEDSALTECRFLHDLKGMVKNRGRPEGSICQAFLTMESSFFCSFYFETPVPTRLSRVVRNEDIGSHSPNGPSISIFQPIGQPDGSKDARYLDDEEYSATCLYVLLNCDEVVPYLQIYEEGMRFYYPNISEKDIQLSIQEHFVSWFDQYVSNPNNMVQEQQLKDLAWGPSKKVDVWQKFYVNGINKDYNENVAFQEPVLPPTVTMDIDVEPVGPLSDSNVNIEELEGDWSVGVEHGNEDEEEDEEEEEWADDEEELGGIYEDKLEENDEEEWEGSYEDDLDDNDGKGQAKVPPDAASTSAPAPNTVNSPTLQTPPATIPAVQAPSIQNDILSPQSSVGNVQAGTSQSKACEISVVGNEFFPDNQSAFQWPHENTPAVLRVFDHRGSVAMAKELGYYPGIAETFFRTHVTKVAGSTSSSGDYWEKKFEEQVKKIETLEQQLSSQSAYIKETSSRLEQLEAWMKQMQFSSSQQPTTQDTGAGNDEEMTEDSEDSSTAYETGEDDGMGSEEE</sequence>
<gene>
    <name evidence="3" type="ORF">Tsubulata_028897</name>
</gene>
<keyword evidence="4" id="KW-1185">Reference proteome</keyword>
<feature type="region of interest" description="Disordered" evidence="1">
    <location>
        <begin position="607"/>
        <end position="655"/>
    </location>
</feature>
<proteinExistence type="predicted"/>
<feature type="compositionally biased region" description="Acidic residues" evidence="1">
    <location>
        <begin position="644"/>
        <end position="655"/>
    </location>
</feature>
<feature type="compositionally biased region" description="Acidic residues" evidence="1">
    <location>
        <begin position="627"/>
        <end position="637"/>
    </location>
</feature>
<dbReference type="PANTHER" id="PTHR48258">
    <property type="entry name" value="DUF4218 DOMAIN-CONTAINING PROTEIN-RELATED"/>
    <property type="match status" value="1"/>
</dbReference>
<evidence type="ECO:0000256" key="1">
    <source>
        <dbReference type="SAM" id="MobiDB-lite"/>
    </source>
</evidence>
<organism evidence="3 4">
    <name type="scientific">Turnera subulata</name>
    <dbReference type="NCBI Taxonomy" id="218843"/>
    <lineage>
        <taxon>Eukaryota</taxon>
        <taxon>Viridiplantae</taxon>
        <taxon>Streptophyta</taxon>
        <taxon>Embryophyta</taxon>
        <taxon>Tracheophyta</taxon>
        <taxon>Spermatophyta</taxon>
        <taxon>Magnoliopsida</taxon>
        <taxon>eudicotyledons</taxon>
        <taxon>Gunneridae</taxon>
        <taxon>Pentapetalae</taxon>
        <taxon>rosids</taxon>
        <taxon>fabids</taxon>
        <taxon>Malpighiales</taxon>
        <taxon>Passifloraceae</taxon>
        <taxon>Turnera</taxon>
    </lineage>
</organism>
<dbReference type="Pfam" id="PF13960">
    <property type="entry name" value="DUF4218"/>
    <property type="match status" value="1"/>
</dbReference>
<name>A0A9Q0FAK5_9ROSI</name>
<protein>
    <recommendedName>
        <fullName evidence="2">DUF4218 domain-containing protein</fullName>
    </recommendedName>
</protein>
<evidence type="ECO:0000313" key="3">
    <source>
        <dbReference type="EMBL" id="KAJ4827832.1"/>
    </source>
</evidence>
<evidence type="ECO:0000259" key="2">
    <source>
        <dbReference type="Pfam" id="PF13960"/>
    </source>
</evidence>